<dbReference type="CDD" id="cd16273">
    <property type="entry name" value="SNM1A-1C-like_MBL-fold"/>
    <property type="match status" value="1"/>
</dbReference>
<dbReference type="InterPro" id="IPR000977">
    <property type="entry name" value="DNA_ligase_ATP-dep"/>
</dbReference>
<evidence type="ECO:0000256" key="11">
    <source>
        <dbReference type="RuleBase" id="RU000617"/>
    </source>
</evidence>
<accession>A0A7S2SCG2</accession>
<dbReference type="GO" id="GO:0005634">
    <property type="term" value="C:nucleus"/>
    <property type="evidence" value="ECO:0007669"/>
    <property type="project" value="UniProtKB-SubCell"/>
</dbReference>
<dbReference type="InterPro" id="IPR016059">
    <property type="entry name" value="DNA_ligase_ATP-dep_CS"/>
</dbReference>
<keyword evidence="5 11" id="KW-0547">Nucleotide-binding</keyword>
<dbReference type="InterPro" id="IPR036866">
    <property type="entry name" value="RibonucZ/Hydroxyglut_hydro"/>
</dbReference>
<comment type="similarity">
    <text evidence="2 12">Belongs to the ATP-dependent DNA ligase family.</text>
</comment>
<dbReference type="EMBL" id="HBHK01019729">
    <property type="protein sequence ID" value="CAD9695456.1"/>
    <property type="molecule type" value="Transcribed_RNA"/>
</dbReference>
<gene>
    <name evidence="14" type="ORF">QSP1433_LOCUS12505</name>
    <name evidence="15" type="ORF">QSP1433_LOCUS12506</name>
</gene>
<dbReference type="Gene3D" id="3.40.50.12650">
    <property type="match status" value="1"/>
</dbReference>
<dbReference type="GO" id="GO:0006310">
    <property type="term" value="P:DNA recombination"/>
    <property type="evidence" value="ECO:0007669"/>
    <property type="project" value="UniProtKB-KW"/>
</dbReference>
<dbReference type="GO" id="GO:0003910">
    <property type="term" value="F:DNA ligase (ATP) activity"/>
    <property type="evidence" value="ECO:0007669"/>
    <property type="project" value="UniProtKB-EC"/>
</dbReference>
<dbReference type="InterPro" id="IPR012340">
    <property type="entry name" value="NA-bd_OB-fold"/>
</dbReference>
<dbReference type="CDD" id="cd07969">
    <property type="entry name" value="OBF_DNA_ligase_I"/>
    <property type="match status" value="1"/>
</dbReference>
<dbReference type="Pfam" id="PF01068">
    <property type="entry name" value="DNA_ligase_A_M"/>
    <property type="match status" value="1"/>
</dbReference>
<dbReference type="InterPro" id="IPR012308">
    <property type="entry name" value="DNA_ligase_ATP-dep_N"/>
</dbReference>
<dbReference type="EC" id="6.5.1.1" evidence="11"/>
<dbReference type="SUPFAM" id="SSF56091">
    <property type="entry name" value="DNA ligase/mRNA capping enzyme, catalytic domain"/>
    <property type="match status" value="1"/>
</dbReference>
<dbReference type="InterPro" id="IPR011084">
    <property type="entry name" value="DRMBL"/>
</dbReference>
<dbReference type="Gene3D" id="3.30.470.30">
    <property type="entry name" value="DNA ligase/mRNA capping enzyme"/>
    <property type="match status" value="1"/>
</dbReference>
<evidence type="ECO:0000256" key="10">
    <source>
        <dbReference type="ARBA" id="ARBA00034003"/>
    </source>
</evidence>
<dbReference type="Gene3D" id="1.10.3260.10">
    <property type="entry name" value="DNA ligase, ATP-dependent, N-terminal domain"/>
    <property type="match status" value="1"/>
</dbReference>
<keyword evidence="3 11" id="KW-0436">Ligase</keyword>
<evidence type="ECO:0000256" key="8">
    <source>
        <dbReference type="ARBA" id="ARBA00023204"/>
    </source>
</evidence>
<evidence type="ECO:0000256" key="9">
    <source>
        <dbReference type="ARBA" id="ARBA00023242"/>
    </source>
</evidence>
<evidence type="ECO:0000256" key="3">
    <source>
        <dbReference type="ARBA" id="ARBA00022598"/>
    </source>
</evidence>
<dbReference type="PROSITE" id="PS50160">
    <property type="entry name" value="DNA_LIGASE_A3"/>
    <property type="match status" value="1"/>
</dbReference>
<dbReference type="Pfam" id="PF07522">
    <property type="entry name" value="DRMBL"/>
    <property type="match status" value="1"/>
</dbReference>
<dbReference type="EMBL" id="HBHK01019730">
    <property type="protein sequence ID" value="CAD9695457.1"/>
    <property type="molecule type" value="Transcribed_RNA"/>
</dbReference>
<dbReference type="Pfam" id="PF04679">
    <property type="entry name" value="DNA_ligase_A_C"/>
    <property type="match status" value="1"/>
</dbReference>
<dbReference type="SUPFAM" id="SSF56281">
    <property type="entry name" value="Metallo-hydrolase/oxidoreductase"/>
    <property type="match status" value="1"/>
</dbReference>
<dbReference type="SUPFAM" id="SSF117018">
    <property type="entry name" value="ATP-dependent DNA ligase DNA-binding domain"/>
    <property type="match status" value="1"/>
</dbReference>
<keyword evidence="6 11" id="KW-0227">DNA damage</keyword>
<dbReference type="GO" id="GO:0071897">
    <property type="term" value="P:DNA biosynthetic process"/>
    <property type="evidence" value="ECO:0007669"/>
    <property type="project" value="InterPro"/>
</dbReference>
<dbReference type="InterPro" id="IPR050191">
    <property type="entry name" value="ATP-dep_DNA_ligase"/>
</dbReference>
<comment type="catalytic activity">
    <reaction evidence="10 11">
        <text>ATP + (deoxyribonucleotide)n-3'-hydroxyl + 5'-phospho-(deoxyribonucleotide)m = (deoxyribonucleotide)n+m + AMP + diphosphate.</text>
        <dbReference type="EC" id="6.5.1.1"/>
    </reaction>
</comment>
<dbReference type="InterPro" id="IPR036599">
    <property type="entry name" value="DNA_ligase_N_sf"/>
</dbReference>
<evidence type="ECO:0000313" key="15">
    <source>
        <dbReference type="EMBL" id="CAD9695457.1"/>
    </source>
</evidence>
<keyword evidence="11" id="KW-0233">DNA recombination</keyword>
<dbReference type="FunFam" id="2.40.50.140:FF:000062">
    <property type="entry name" value="DNA ligase"/>
    <property type="match status" value="1"/>
</dbReference>
<dbReference type="GO" id="GO:0003677">
    <property type="term" value="F:DNA binding"/>
    <property type="evidence" value="ECO:0007669"/>
    <property type="project" value="InterPro"/>
</dbReference>
<evidence type="ECO:0000256" key="7">
    <source>
        <dbReference type="ARBA" id="ARBA00022840"/>
    </source>
</evidence>
<proteinExistence type="inferred from homology"/>
<comment type="subcellular location">
    <subcellularLocation>
        <location evidence="1">Nucleus</location>
    </subcellularLocation>
</comment>
<keyword evidence="7 11" id="KW-0067">ATP-binding</keyword>
<feature type="domain" description="ATP-dependent DNA ligase family profile" evidence="13">
    <location>
        <begin position="881"/>
        <end position="1040"/>
    </location>
</feature>
<dbReference type="GO" id="GO:0006273">
    <property type="term" value="P:lagging strand elongation"/>
    <property type="evidence" value="ECO:0007669"/>
    <property type="project" value="TreeGrafter"/>
</dbReference>
<evidence type="ECO:0000259" key="13">
    <source>
        <dbReference type="PROSITE" id="PS50160"/>
    </source>
</evidence>
<dbReference type="InterPro" id="IPR012309">
    <property type="entry name" value="DNA_ligase_ATP-dep_C"/>
</dbReference>
<evidence type="ECO:0000256" key="5">
    <source>
        <dbReference type="ARBA" id="ARBA00022741"/>
    </source>
</evidence>
<evidence type="ECO:0000256" key="1">
    <source>
        <dbReference type="ARBA" id="ARBA00004123"/>
    </source>
</evidence>
<dbReference type="NCBIfam" id="TIGR00574">
    <property type="entry name" value="dnl1"/>
    <property type="match status" value="1"/>
</dbReference>
<organism evidence="14">
    <name type="scientific">Mucochytrium quahogii</name>
    <dbReference type="NCBI Taxonomy" id="96639"/>
    <lineage>
        <taxon>Eukaryota</taxon>
        <taxon>Sar</taxon>
        <taxon>Stramenopiles</taxon>
        <taxon>Bigyra</taxon>
        <taxon>Labyrinthulomycetes</taxon>
        <taxon>Thraustochytrida</taxon>
        <taxon>Thraustochytriidae</taxon>
        <taxon>Mucochytrium</taxon>
    </lineage>
</organism>
<name>A0A7S2SCG2_9STRA</name>
<reference evidence="14" key="1">
    <citation type="submission" date="2021-01" db="EMBL/GenBank/DDBJ databases">
        <authorList>
            <person name="Corre E."/>
            <person name="Pelletier E."/>
            <person name="Niang G."/>
            <person name="Scheremetjew M."/>
            <person name="Finn R."/>
            <person name="Kale V."/>
            <person name="Holt S."/>
            <person name="Cochrane G."/>
            <person name="Meng A."/>
            <person name="Brown T."/>
            <person name="Cohen L."/>
        </authorList>
    </citation>
    <scope>NUCLEOTIDE SEQUENCE</scope>
    <source>
        <strain evidence="14">NY070348D</strain>
    </source>
</reference>
<dbReference type="Pfam" id="PF04675">
    <property type="entry name" value="DNA_ligase_A_N"/>
    <property type="match status" value="1"/>
</dbReference>
<dbReference type="CDD" id="cd07900">
    <property type="entry name" value="Adenylation_DNA_ligase_I_Euk"/>
    <property type="match status" value="1"/>
</dbReference>
<evidence type="ECO:0000256" key="4">
    <source>
        <dbReference type="ARBA" id="ARBA00022705"/>
    </source>
</evidence>
<evidence type="ECO:0000256" key="2">
    <source>
        <dbReference type="ARBA" id="ARBA00007572"/>
    </source>
</evidence>
<dbReference type="PANTHER" id="PTHR45674:SF9">
    <property type="entry name" value="DNA LIGASE 3"/>
    <property type="match status" value="1"/>
</dbReference>
<dbReference type="PANTHER" id="PTHR45674">
    <property type="entry name" value="DNA LIGASE 1/3 FAMILY MEMBER"/>
    <property type="match status" value="1"/>
</dbReference>
<dbReference type="AlphaFoldDB" id="A0A7S2SCG2"/>
<protein>
    <recommendedName>
        <fullName evidence="11">DNA ligase</fullName>
        <ecNumber evidence="11">6.5.1.1</ecNumber>
    </recommendedName>
</protein>
<keyword evidence="9" id="KW-0539">Nucleus</keyword>
<dbReference type="GO" id="GO:0005524">
    <property type="term" value="F:ATP binding"/>
    <property type="evidence" value="ECO:0007669"/>
    <property type="project" value="UniProtKB-KW"/>
</dbReference>
<keyword evidence="4" id="KW-0235">DNA replication</keyword>
<dbReference type="SUPFAM" id="SSF50249">
    <property type="entry name" value="Nucleic acid-binding proteins"/>
    <property type="match status" value="1"/>
</dbReference>
<evidence type="ECO:0000256" key="12">
    <source>
        <dbReference type="RuleBase" id="RU004196"/>
    </source>
</evidence>
<dbReference type="Gene3D" id="3.60.15.10">
    <property type="entry name" value="Ribonuclease Z/Hydroxyacylglutathione hydrolase-like"/>
    <property type="match status" value="1"/>
</dbReference>
<keyword evidence="8 11" id="KW-0234">DNA repair</keyword>
<dbReference type="InterPro" id="IPR012310">
    <property type="entry name" value="DNA_ligase_ATP-dep_cent"/>
</dbReference>
<dbReference type="PROSITE" id="PS00697">
    <property type="entry name" value="DNA_LIGASE_A1"/>
    <property type="match status" value="1"/>
</dbReference>
<evidence type="ECO:0000256" key="6">
    <source>
        <dbReference type="ARBA" id="ARBA00022763"/>
    </source>
</evidence>
<evidence type="ECO:0000313" key="14">
    <source>
        <dbReference type="EMBL" id="CAD9695456.1"/>
    </source>
</evidence>
<dbReference type="FunFam" id="3.30.470.30:FF:000002">
    <property type="entry name" value="DNA ligase"/>
    <property type="match status" value="1"/>
</dbReference>
<dbReference type="GO" id="GO:0006281">
    <property type="term" value="P:DNA repair"/>
    <property type="evidence" value="ECO:0007669"/>
    <property type="project" value="UniProtKB-KW"/>
</dbReference>
<dbReference type="Gene3D" id="2.40.50.140">
    <property type="entry name" value="Nucleic acid-binding proteins"/>
    <property type="match status" value="1"/>
</dbReference>
<sequence length="1167" mass="131024">MNGEIRNHIIPGTRCFVDWFRSAVLCEEKPLLGSEKVTRVLTHFHGDHYSGLNSDWDDGLILCSRVTARLLKDVMGVKPEFVRSLEIGVETDTGDCMITFVDANHCPGSIMVVVERKSDKKLFLHCGDMRFHPDMKSDPLLKSICSRVDIIFLDTTFAHEKHSFPTQEMIVDKAVGSIQPYKFDEEFIVLIGAYNIGKERFVLGVSKGLGIGTVYVTEKKKRMLDCLQLSEDDRAIFTNDPSARIHIVGMRSIGTLFPFFQPNFAAIRDYIAQLNRTHGTHFKRVVALLPTGWAGASNYNKKNSIRQDASGDICVRLIAYSEHSDFEGLQTFVSFLRPRQIVPTVYSDEKHRQKIVHRFRNCVDQMANKRAFIASFSKGAVAGKQPAVVDIANDSSDDDDVVFIGGETSGGGASWACSRCTFRHDDIKRTRCSMCDEPRQPLKLSSKIQQPVSKKRKALPSSSGTIVDFFGCKTKTRTVTPITVKPSSQKPASGVVKFDGEETNHTKDIMQVDLSTPTENFVLPDRDISNLEYGFLVGALSQVKATKKRLMKHNILVNAFRCALHWCSRKSPETVVQMVLLSLGRISNSHENVELSIGASQVSNAIRDSTGASRKQTNALYNEYGDLGDVPFFCKRRQNVLPFKSSKKQVISIKEVFDMLLALSKMSGQGVNSLREGRMVSMFRRCQGEEIRFLVGALLRDMRIGANEKSILDALVEGSLRNRGEVSEIPVELIKCRALFNVCPDYKTFVLALAKGGVAQVQKCVRMTPTTPVRPMLAEVGHNTVEFFQAFGGSGGFTCEFKYDGQRVQIHLHSDGNMDIFSRNCQSNSDKFPDVLETLRKCKGGNVKSFILDAEVVAVDPSKPDIILPFQTLATRSRKNASANEVDVCVFAFDLIYLNEQSLLPRPLSERRSLLLEHFTLVPSRFSMVESLDFVSHHKGHVSEVHEKQVNKQVFDFMQKALNQGCEGLIGKALNSCYEPEKRSTQWMKLKQDYIMDQQNTETFTGGGLNDTLDLVPIGAWHGSGRKSKFWSPFLLACWNPERECFQALCKCMTGFSDKFYKAQNEYYSSSDKHGNPRILTGPQFDYESGLIPSVWFRSSQVWEVRGSELTISPTHVAAQGEIQGTEKGLSLRFPRFVRVREDKLPQDATTSTQLLRLFEKQTRSKT</sequence>
<dbReference type="Gene3D" id="3.30.1490.70">
    <property type="match status" value="1"/>
</dbReference>